<evidence type="ECO:0000313" key="2">
    <source>
        <dbReference type="Proteomes" id="UP000799755"/>
    </source>
</evidence>
<proteinExistence type="predicted"/>
<accession>A0ACB6R9L0</accession>
<name>A0ACB6R9L0_9PLEO</name>
<organism evidence="1 2">
    <name type="scientific">Lindgomyces ingoldianus</name>
    <dbReference type="NCBI Taxonomy" id="673940"/>
    <lineage>
        <taxon>Eukaryota</taxon>
        <taxon>Fungi</taxon>
        <taxon>Dikarya</taxon>
        <taxon>Ascomycota</taxon>
        <taxon>Pezizomycotina</taxon>
        <taxon>Dothideomycetes</taxon>
        <taxon>Pleosporomycetidae</taxon>
        <taxon>Pleosporales</taxon>
        <taxon>Lindgomycetaceae</taxon>
        <taxon>Lindgomyces</taxon>
    </lineage>
</organism>
<protein>
    <submittedName>
        <fullName evidence="1">Uncharacterized protein</fullName>
    </submittedName>
</protein>
<comment type="caution">
    <text evidence="1">The sequence shown here is derived from an EMBL/GenBank/DDBJ whole genome shotgun (WGS) entry which is preliminary data.</text>
</comment>
<sequence length="329" mass="37217">MPPKKRPAPAAAEILPKRRKHAPTKSSCSSSQSQRSGDSNPGELNPASNPEINLTQFNAAHSPLLRLPTELRDQIWKYIFADLVIHPRTRAPHHPPTLHYFICYTPAQTRDLYSWSLLGARPGSPRTWASPDLEVAETGCYCPSSKRFCVPMVCKQFYYEVLPIVFSTCIFSFRDRVDLHTFALSPSSHVSDVQNISLEIFSPAYFSDWNPTLTISSIIDQFRSLKSVKLTLNSQSFGSLKAIPTNLLAPPKMLPNGAVRTLFSIICALQQFQLEAEKTTVVVQQRRRGADRITELRALAEQVRRHLLHHRPRRRSKRLLGESYEDVAT</sequence>
<evidence type="ECO:0000313" key="1">
    <source>
        <dbReference type="EMBL" id="KAF2475146.1"/>
    </source>
</evidence>
<dbReference type="EMBL" id="MU003496">
    <property type="protein sequence ID" value="KAF2475146.1"/>
    <property type="molecule type" value="Genomic_DNA"/>
</dbReference>
<reference evidence="1" key="1">
    <citation type="journal article" date="2020" name="Stud. Mycol.">
        <title>101 Dothideomycetes genomes: a test case for predicting lifestyles and emergence of pathogens.</title>
        <authorList>
            <person name="Haridas S."/>
            <person name="Albert R."/>
            <person name="Binder M."/>
            <person name="Bloem J."/>
            <person name="Labutti K."/>
            <person name="Salamov A."/>
            <person name="Andreopoulos B."/>
            <person name="Baker S."/>
            <person name="Barry K."/>
            <person name="Bills G."/>
            <person name="Bluhm B."/>
            <person name="Cannon C."/>
            <person name="Castanera R."/>
            <person name="Culley D."/>
            <person name="Daum C."/>
            <person name="Ezra D."/>
            <person name="Gonzalez J."/>
            <person name="Henrissat B."/>
            <person name="Kuo A."/>
            <person name="Liang C."/>
            <person name="Lipzen A."/>
            <person name="Lutzoni F."/>
            <person name="Magnuson J."/>
            <person name="Mondo S."/>
            <person name="Nolan M."/>
            <person name="Ohm R."/>
            <person name="Pangilinan J."/>
            <person name="Park H.-J."/>
            <person name="Ramirez L."/>
            <person name="Alfaro M."/>
            <person name="Sun H."/>
            <person name="Tritt A."/>
            <person name="Yoshinaga Y."/>
            <person name="Zwiers L.-H."/>
            <person name="Turgeon B."/>
            <person name="Goodwin S."/>
            <person name="Spatafora J."/>
            <person name="Crous P."/>
            <person name="Grigoriev I."/>
        </authorList>
    </citation>
    <scope>NUCLEOTIDE SEQUENCE</scope>
    <source>
        <strain evidence="1">ATCC 200398</strain>
    </source>
</reference>
<dbReference type="Proteomes" id="UP000799755">
    <property type="component" value="Unassembled WGS sequence"/>
</dbReference>
<keyword evidence="2" id="KW-1185">Reference proteome</keyword>
<gene>
    <name evidence="1" type="ORF">BDR25DRAFT_340031</name>
</gene>